<keyword evidence="7" id="KW-1185">Reference proteome</keyword>
<keyword evidence="1" id="KW-0540">Nuclease</keyword>
<gene>
    <name evidence="6" type="ORF">Abiwalacus_20730</name>
</gene>
<evidence type="ECO:0000256" key="2">
    <source>
        <dbReference type="ARBA" id="ARBA00022759"/>
    </source>
</evidence>
<name>A0ABM7ZIK0_9BACT</name>
<dbReference type="InterPro" id="IPR016071">
    <property type="entry name" value="Staphylococal_nuclease_OB-fold"/>
</dbReference>
<dbReference type="GO" id="GO:0004519">
    <property type="term" value="F:endonuclease activity"/>
    <property type="evidence" value="ECO:0007669"/>
    <property type="project" value="UniProtKB-KW"/>
</dbReference>
<evidence type="ECO:0000313" key="6">
    <source>
        <dbReference type="EMBL" id="BDL44499.1"/>
    </source>
</evidence>
<proteinExistence type="predicted"/>
<evidence type="ECO:0000259" key="5">
    <source>
        <dbReference type="PROSITE" id="PS50830"/>
    </source>
</evidence>
<dbReference type="PANTHER" id="PTHR12302">
    <property type="entry name" value="EBNA2 BINDING PROTEIN P100"/>
    <property type="match status" value="1"/>
</dbReference>
<dbReference type="SMART" id="SM00318">
    <property type="entry name" value="SNc"/>
    <property type="match status" value="1"/>
</dbReference>
<feature type="region of interest" description="Disordered" evidence="4">
    <location>
        <begin position="124"/>
        <end position="164"/>
    </location>
</feature>
<evidence type="ECO:0000256" key="4">
    <source>
        <dbReference type="SAM" id="MobiDB-lite"/>
    </source>
</evidence>
<dbReference type="InterPro" id="IPR035437">
    <property type="entry name" value="SNase_OB-fold_sf"/>
</dbReference>
<dbReference type="PROSITE" id="PS50830">
    <property type="entry name" value="TNASE_3"/>
    <property type="match status" value="1"/>
</dbReference>
<feature type="compositionally biased region" description="Basic and acidic residues" evidence="4">
    <location>
        <begin position="149"/>
        <end position="164"/>
    </location>
</feature>
<reference evidence="6" key="1">
    <citation type="submission" date="2022-06" db="EMBL/GenBank/DDBJ databases">
        <title>Akkermansia biwalacus sp. nov., an anaerobic mucin-degrading bacterium isolated from human intestine.</title>
        <authorList>
            <person name="Kobayashi Y."/>
            <person name="Inoue S."/>
            <person name="Kawahara T."/>
            <person name="Kohda N."/>
        </authorList>
    </citation>
    <scope>NUCLEOTIDE SEQUENCE</scope>
    <source>
        <strain evidence="6">WON2089</strain>
    </source>
</reference>
<evidence type="ECO:0000256" key="3">
    <source>
        <dbReference type="ARBA" id="ARBA00022801"/>
    </source>
</evidence>
<accession>A0ABM7ZIK0</accession>
<dbReference type="Proteomes" id="UP001062263">
    <property type="component" value="Chromosome"/>
</dbReference>
<protein>
    <submittedName>
        <fullName evidence="6">Endonuclease</fullName>
    </submittedName>
</protein>
<keyword evidence="3" id="KW-0378">Hydrolase</keyword>
<dbReference type="Pfam" id="PF00565">
    <property type="entry name" value="SNase"/>
    <property type="match status" value="1"/>
</dbReference>
<dbReference type="PANTHER" id="PTHR12302:SF3">
    <property type="entry name" value="SERINE_THREONINE-PROTEIN KINASE 31"/>
    <property type="match status" value="1"/>
</dbReference>
<feature type="domain" description="TNase-like" evidence="5">
    <location>
        <begin position="17"/>
        <end position="140"/>
    </location>
</feature>
<dbReference type="Gene3D" id="2.40.50.90">
    <property type="match status" value="1"/>
</dbReference>
<dbReference type="RefSeq" id="WP_215436314.1">
    <property type="nucleotide sequence ID" value="NZ_AP025943.1"/>
</dbReference>
<organism evidence="6 7">
    <name type="scientific">Akkermansia biwaensis</name>
    <dbReference type="NCBI Taxonomy" id="2946555"/>
    <lineage>
        <taxon>Bacteria</taxon>
        <taxon>Pseudomonadati</taxon>
        <taxon>Verrucomicrobiota</taxon>
        <taxon>Verrucomicrobiia</taxon>
        <taxon>Verrucomicrobiales</taxon>
        <taxon>Akkermansiaceae</taxon>
        <taxon>Akkermansia</taxon>
    </lineage>
</organism>
<dbReference type="EMBL" id="AP025943">
    <property type="protein sequence ID" value="BDL44499.1"/>
    <property type="molecule type" value="Genomic_DNA"/>
</dbReference>
<sequence length="164" mass="18846">MKWLPFFFLGSCIAFGEEIRGVVINVIDGDTIVVLEKTPEEKIVHKVRLEGIDAPERGQDGYDGAKHYLEKLIWGETVTVRYIGRDRYGRILGLVVYGTASVDEEMVREGWAWRYKHSTSRKLASHESEARAGKKGLWSEPSPIPPWEWKAEKRKEDGTKKRDK</sequence>
<dbReference type="SUPFAM" id="SSF50199">
    <property type="entry name" value="Staphylococcal nuclease"/>
    <property type="match status" value="1"/>
</dbReference>
<evidence type="ECO:0000313" key="7">
    <source>
        <dbReference type="Proteomes" id="UP001062263"/>
    </source>
</evidence>
<evidence type="ECO:0000256" key="1">
    <source>
        <dbReference type="ARBA" id="ARBA00022722"/>
    </source>
</evidence>
<keyword evidence="2 6" id="KW-0255">Endonuclease</keyword>